<dbReference type="InterPro" id="IPR052728">
    <property type="entry name" value="O2_lipid_transport_reg"/>
</dbReference>
<feature type="transmembrane region" description="Helical" evidence="1">
    <location>
        <begin position="531"/>
        <end position="548"/>
    </location>
</feature>
<dbReference type="PANTHER" id="PTHR11161:SF0">
    <property type="entry name" value="O-ACYLTRANSFERASE LIKE PROTEIN"/>
    <property type="match status" value="1"/>
</dbReference>
<proteinExistence type="predicted"/>
<dbReference type="InParanoid" id="A0A1S3H7C3"/>
<dbReference type="KEGG" id="lak:106152382"/>
<dbReference type="Proteomes" id="UP000085678">
    <property type="component" value="Unplaced"/>
</dbReference>
<keyword evidence="1" id="KW-0812">Transmembrane</keyword>
<evidence type="ECO:0000313" key="4">
    <source>
        <dbReference type="RefSeq" id="XP_013381386.1"/>
    </source>
</evidence>
<dbReference type="InterPro" id="IPR002656">
    <property type="entry name" value="Acyl_transf_3_dom"/>
</dbReference>
<feature type="transmembrane region" description="Helical" evidence="1">
    <location>
        <begin position="374"/>
        <end position="395"/>
    </location>
</feature>
<feature type="transmembrane region" description="Helical" evidence="1">
    <location>
        <begin position="242"/>
        <end position="263"/>
    </location>
</feature>
<dbReference type="GO" id="GO:0016747">
    <property type="term" value="F:acyltransferase activity, transferring groups other than amino-acyl groups"/>
    <property type="evidence" value="ECO:0007669"/>
    <property type="project" value="InterPro"/>
</dbReference>
<feature type="transmembrane region" description="Helical" evidence="1">
    <location>
        <begin position="199"/>
        <end position="222"/>
    </location>
</feature>
<sequence>MCVSERCSSRDLTAAFRSIGARDAVQIVCKGDRRLDFRTDAGAICASILGCVFVLVVILGTVYDVLDSRYFSTSTKTLHASKANPSNKSNVKLTRSLCDKCKKTKSCQRCDICCMCHHYKDELAGGDEIQHRDNNGSVTSFGLETNMNGRRTDENQLPPKKRGKCLQILRAFSLYSNVQKLMDTDTPAGTLHCVNAIRVLSITWVILGHTYFTMTAFGVMFSNPLQVFQKANEVTFMAIFNGTFPVDVFFLMSGLFVSYVFLGRAQRLKKVTFKEMSFFYIHRFWRITPLYAMVIFLNTTITPYVMHGPMAPEYSNDEKYCRMNWWQNLLYVNNLVNPAEMCMGWTWYLSNDMQFYVISPLFLLPLFWIPALGVILCVLLLVASIVATGLISYGVRSTSDVPSLSFMNLDMFTSVYVAPWCRVGPYLVGVLLGYALNRTQCTLKLPTAAVLFGWITSLGLCTSVIYVYHGNVHEGGGDSLWSDIGGAAYDAISRPAFAMGVAWIILACVTGHGGVVNSLLSHPAWTPLSRLVYSVFLIHLPVMVWFGMSQRTMLYMTDSMMAYIFIGHVVVSFGAAFLVSLTIEVPLVAVETVLLGKKQWRRK</sequence>
<keyword evidence="3" id="KW-1185">Reference proteome</keyword>
<feature type="transmembrane region" description="Helical" evidence="1">
    <location>
        <begin position="284"/>
        <end position="306"/>
    </location>
</feature>
<feature type="transmembrane region" description="Helical" evidence="1">
    <location>
        <begin position="353"/>
        <end position="369"/>
    </location>
</feature>
<dbReference type="RefSeq" id="XP_013381386.1">
    <property type="nucleotide sequence ID" value="XM_013525932.1"/>
</dbReference>
<evidence type="ECO:0000259" key="2">
    <source>
        <dbReference type="Pfam" id="PF01757"/>
    </source>
</evidence>
<keyword evidence="1" id="KW-0472">Membrane</keyword>
<feature type="domain" description="Acyltransferase 3" evidence="2">
    <location>
        <begin position="192"/>
        <end position="583"/>
    </location>
</feature>
<keyword evidence="1" id="KW-1133">Transmembrane helix</keyword>
<evidence type="ECO:0000313" key="3">
    <source>
        <dbReference type="Proteomes" id="UP000085678"/>
    </source>
</evidence>
<feature type="transmembrane region" description="Helical" evidence="1">
    <location>
        <begin position="448"/>
        <end position="468"/>
    </location>
</feature>
<feature type="transmembrane region" description="Helical" evidence="1">
    <location>
        <begin position="415"/>
        <end position="436"/>
    </location>
</feature>
<evidence type="ECO:0000256" key="1">
    <source>
        <dbReference type="SAM" id="Phobius"/>
    </source>
</evidence>
<reference evidence="4" key="1">
    <citation type="journal article" date="2015" name="Nat. Commun.">
        <title>The Lingula genome provides insights into brachiopod evolution and the origin of phosphate biomineralization.</title>
        <authorList>
            <person name="Luo Y.J."/>
            <person name="Takeuchi T."/>
            <person name="Koyanagi R."/>
            <person name="Yamada L."/>
            <person name="Kanda M."/>
            <person name="Khalturina M."/>
            <person name="Fujie M."/>
            <person name="Yamasaki S.I."/>
            <person name="Endo K."/>
            <person name="Satoh N."/>
        </authorList>
    </citation>
    <scope>NUCLEOTIDE SEQUENCE</scope>
</reference>
<feature type="transmembrane region" description="Helical" evidence="1">
    <location>
        <begin position="496"/>
        <end position="519"/>
    </location>
</feature>
<protein>
    <submittedName>
        <fullName evidence="4">O-acyltransferase like protein</fullName>
    </submittedName>
</protein>
<dbReference type="GeneID" id="106152382"/>
<dbReference type="PANTHER" id="PTHR11161">
    <property type="entry name" value="O-ACYLTRANSFERASE"/>
    <property type="match status" value="1"/>
</dbReference>
<feature type="transmembrane region" description="Helical" evidence="1">
    <location>
        <begin position="560"/>
        <end position="593"/>
    </location>
</feature>
<name>A0A1S3H7C3_LINAN</name>
<accession>A0A1S3H7C3</accession>
<reference evidence="4" key="2">
    <citation type="submission" date="2025-08" db="UniProtKB">
        <authorList>
            <consortium name="RefSeq"/>
        </authorList>
    </citation>
    <scope>IDENTIFICATION</scope>
</reference>
<gene>
    <name evidence="4" type="primary">LOC106152382</name>
</gene>
<dbReference type="Pfam" id="PF01757">
    <property type="entry name" value="Acyl_transf_3"/>
    <property type="match status" value="1"/>
</dbReference>
<dbReference type="OrthoDB" id="207378at2759"/>
<feature type="transmembrane region" description="Helical" evidence="1">
    <location>
        <begin position="41"/>
        <end position="66"/>
    </location>
</feature>
<dbReference type="AlphaFoldDB" id="A0A1S3H7C3"/>
<organism evidence="3 4">
    <name type="scientific">Lingula anatina</name>
    <name type="common">Brachiopod</name>
    <name type="synonym">Lingula unguis</name>
    <dbReference type="NCBI Taxonomy" id="7574"/>
    <lineage>
        <taxon>Eukaryota</taxon>
        <taxon>Metazoa</taxon>
        <taxon>Spiralia</taxon>
        <taxon>Lophotrochozoa</taxon>
        <taxon>Brachiopoda</taxon>
        <taxon>Linguliformea</taxon>
        <taxon>Lingulata</taxon>
        <taxon>Lingulida</taxon>
        <taxon>Linguloidea</taxon>
        <taxon>Lingulidae</taxon>
        <taxon>Lingula</taxon>
    </lineage>
</organism>